<dbReference type="EMBL" id="JACRSU010000001">
    <property type="protein sequence ID" value="MBC8540182.1"/>
    <property type="molecule type" value="Genomic_DNA"/>
</dbReference>
<evidence type="ECO:0000313" key="2">
    <source>
        <dbReference type="EMBL" id="MBC8540182.1"/>
    </source>
</evidence>
<evidence type="ECO:0000256" key="1">
    <source>
        <dbReference type="SAM" id="Coils"/>
    </source>
</evidence>
<organism evidence="2 3">
    <name type="scientific">Congzhengia minquanensis</name>
    <dbReference type="NCBI Taxonomy" id="2763657"/>
    <lineage>
        <taxon>Bacteria</taxon>
        <taxon>Bacillati</taxon>
        <taxon>Bacillota</taxon>
        <taxon>Clostridia</taxon>
        <taxon>Eubacteriales</taxon>
        <taxon>Oscillospiraceae</taxon>
        <taxon>Congzhengia</taxon>
    </lineage>
</organism>
<accession>A0A926HU40</accession>
<gene>
    <name evidence="2" type="ORF">H8698_04240</name>
</gene>
<dbReference type="RefSeq" id="WP_249311300.1">
    <property type="nucleotide sequence ID" value="NZ_JACRSU010000001.1"/>
</dbReference>
<feature type="coiled-coil region" evidence="1">
    <location>
        <begin position="671"/>
        <end position="731"/>
    </location>
</feature>
<keyword evidence="3" id="KW-1185">Reference proteome</keyword>
<protein>
    <submittedName>
        <fullName evidence="2">Uncharacterized protein</fullName>
    </submittedName>
</protein>
<reference evidence="2" key="1">
    <citation type="submission" date="2020-08" db="EMBL/GenBank/DDBJ databases">
        <title>Genome public.</title>
        <authorList>
            <person name="Liu C."/>
            <person name="Sun Q."/>
        </authorList>
    </citation>
    <scope>NUCLEOTIDE SEQUENCE</scope>
    <source>
        <strain evidence="2">H8</strain>
    </source>
</reference>
<keyword evidence="1" id="KW-0175">Coiled coil</keyword>
<sequence length="1039" mass="113765">MAEYDGSIRFNTKLDTSEFEAGINKLQTSSLQGTGAIKTAAENNIEKPFNKTAGSVTKSMLEISSALGPKVVKEVSGLATVGLKVADILDGKLDSGLAKTGEGVDLLSIAFDAGTAGITGFVKGTSMGGPQLGILLGSVSALGVGVTELGVQLNDNMTVYDALHEKNDTTIQQLNDEKTAWNDVQTSAQASIGIEQTKIDQAIKLKDELLGLADATGHVSETEVGHAQTILGQLNQAFGTQFTMTGNMIDNYDTLKQTIDNVTDASRARATVEGAQQIYQQAEIAYSQKRTELAEQEVAMNKTLDESARISAELRKAYQEKDVANITRLKGEQRELAQGYKDQQQVYEETEKQADGYRDVMTKIDAITNAIATGSAEDVNNAVAEFQNTIKTGNPVMIDSAKAIELTGNTLEICKEKYQKAQDDFTKGIISKEELDGVKQELLTAADSYVDVGGTMLSQILAGLQTGDDQLLTGLAAIAGVSVDTLKQSLGIQSPSSVMSSEVGVPMVQGITAGAQSESGILNAAMRKIVRDAITAAKDEGVIESPSHVMRDEVGLMFSKGLAMGITDGKDEVVSAAEGVANAAISAASSISAADVLAKLSDSFINGLKENDKGNTEKYQDKLEILDYKQAFGGLSTEDYYAEMERLRDQYLTAYTKEWFDATEKIYDHQKEMAEEARDKALDELDKQHDKGLMSEAQYIAELTAFRDRYYAEGTEEYAEMTEDIAKLSRENELDMLDFHYDMGLLTEQDYYQKLLEYRDKHFAVGSAEWMEYTKKICSYNKSQIQKAYDEIAEYAGKKLSDLLSKQEALYGKLDGYGSLMKTVTVKNYYEDGSDLQFNELNDISKDNDFLRQYNENITAAAQRLKASGLDEAAAAKLYDELLGMSPEEASDFAALLTKATDEEFEKYLADYKENMDLLDEVSKNPFREEWKEATEKIVSELKEAGFEVPEAFSDIGEDSAMEFSRSFLEELQTQMEDIKTQITGWSFTLVPQVVGASANGESRVFSPTYHLYGSGETDVQRIQSAKAISEQHRMAGGY</sequence>
<comment type="caution">
    <text evidence="2">The sequence shown here is derived from an EMBL/GenBank/DDBJ whole genome shotgun (WGS) entry which is preliminary data.</text>
</comment>
<dbReference type="AlphaFoldDB" id="A0A926HU40"/>
<proteinExistence type="predicted"/>
<evidence type="ECO:0000313" key="3">
    <source>
        <dbReference type="Proteomes" id="UP000611762"/>
    </source>
</evidence>
<dbReference type="Proteomes" id="UP000611762">
    <property type="component" value="Unassembled WGS sequence"/>
</dbReference>
<name>A0A926HU40_9FIRM</name>